<evidence type="ECO:0000256" key="2">
    <source>
        <dbReference type="SAM" id="Phobius"/>
    </source>
</evidence>
<keyword evidence="6" id="KW-1185">Reference proteome</keyword>
<evidence type="ECO:0000256" key="1">
    <source>
        <dbReference type="SAM" id="MobiDB-lite"/>
    </source>
</evidence>
<keyword evidence="2" id="KW-0472">Membrane</keyword>
<evidence type="ECO:0000313" key="5">
    <source>
        <dbReference type="EMBL" id="KAK4228940.1"/>
    </source>
</evidence>
<feature type="compositionally biased region" description="Polar residues" evidence="1">
    <location>
        <begin position="237"/>
        <end position="250"/>
    </location>
</feature>
<dbReference type="Pfam" id="PF10302">
    <property type="entry name" value="Dsc3_N"/>
    <property type="match status" value="1"/>
</dbReference>
<dbReference type="AlphaFoldDB" id="A0AAN7BSX9"/>
<dbReference type="EMBL" id="MU865313">
    <property type="protein sequence ID" value="KAK4228940.1"/>
    <property type="molecule type" value="Genomic_DNA"/>
</dbReference>
<feature type="compositionally biased region" description="Low complexity" evidence="1">
    <location>
        <begin position="1"/>
        <end position="12"/>
    </location>
</feature>
<name>A0AAN7BSX9_9PEZI</name>
<evidence type="ECO:0000259" key="4">
    <source>
        <dbReference type="Pfam" id="PF13373"/>
    </source>
</evidence>
<evidence type="ECO:0000259" key="3">
    <source>
        <dbReference type="Pfam" id="PF10302"/>
    </source>
</evidence>
<feature type="domain" description="DSC E3 ubiquitin ligase complex subunit 3 C-terminal" evidence="4">
    <location>
        <begin position="183"/>
        <end position="311"/>
    </location>
</feature>
<feature type="region of interest" description="Disordered" evidence="1">
    <location>
        <begin position="102"/>
        <end position="128"/>
    </location>
</feature>
<protein>
    <submittedName>
        <fullName evidence="5">DUF2407 C-terminal domain-containing protein</fullName>
    </submittedName>
</protein>
<comment type="caution">
    <text evidence="5">The sequence shown here is derived from an EMBL/GenBank/DDBJ whole genome shotgun (WGS) entry which is preliminary data.</text>
</comment>
<keyword evidence="2" id="KW-1133">Transmembrane helix</keyword>
<dbReference type="Pfam" id="PF13373">
    <property type="entry name" value="Dsc3_C"/>
    <property type="match status" value="1"/>
</dbReference>
<feature type="compositionally biased region" description="Low complexity" evidence="1">
    <location>
        <begin position="22"/>
        <end position="40"/>
    </location>
</feature>
<dbReference type="InterPro" id="IPR025390">
    <property type="entry name" value="Dsc3_C"/>
</dbReference>
<organism evidence="5 6">
    <name type="scientific">Podospora fimiseda</name>
    <dbReference type="NCBI Taxonomy" id="252190"/>
    <lineage>
        <taxon>Eukaryota</taxon>
        <taxon>Fungi</taxon>
        <taxon>Dikarya</taxon>
        <taxon>Ascomycota</taxon>
        <taxon>Pezizomycotina</taxon>
        <taxon>Sordariomycetes</taxon>
        <taxon>Sordariomycetidae</taxon>
        <taxon>Sordariales</taxon>
        <taxon>Podosporaceae</taxon>
        <taxon>Podospora</taxon>
    </lineage>
</organism>
<reference evidence="5" key="2">
    <citation type="submission" date="2023-05" db="EMBL/GenBank/DDBJ databases">
        <authorList>
            <consortium name="Lawrence Berkeley National Laboratory"/>
            <person name="Steindorff A."/>
            <person name="Hensen N."/>
            <person name="Bonometti L."/>
            <person name="Westerberg I."/>
            <person name="Brannstrom I.O."/>
            <person name="Guillou S."/>
            <person name="Cros-Aarteil S."/>
            <person name="Calhoun S."/>
            <person name="Haridas S."/>
            <person name="Kuo A."/>
            <person name="Mondo S."/>
            <person name="Pangilinan J."/>
            <person name="Riley R."/>
            <person name="Labutti K."/>
            <person name="Andreopoulos B."/>
            <person name="Lipzen A."/>
            <person name="Chen C."/>
            <person name="Yanf M."/>
            <person name="Daum C."/>
            <person name="Ng V."/>
            <person name="Clum A."/>
            <person name="Ohm R."/>
            <person name="Martin F."/>
            <person name="Silar P."/>
            <person name="Natvig D."/>
            <person name="Lalanne C."/>
            <person name="Gautier V."/>
            <person name="Ament-Velasquez S.L."/>
            <person name="Kruys A."/>
            <person name="Hutchinson M.I."/>
            <person name="Powell A.J."/>
            <person name="Barry K."/>
            <person name="Miller A.N."/>
            <person name="Grigoriev I.V."/>
            <person name="Debuchy R."/>
            <person name="Gladieux P."/>
            <person name="Thoren M.H."/>
            <person name="Johannesson H."/>
        </authorList>
    </citation>
    <scope>NUCLEOTIDE SEQUENCE</scope>
    <source>
        <strain evidence="5">CBS 990.96</strain>
    </source>
</reference>
<gene>
    <name evidence="5" type="ORF">QBC38DRAFT_453755</name>
</gene>
<feature type="region of interest" description="Disordered" evidence="1">
    <location>
        <begin position="231"/>
        <end position="253"/>
    </location>
</feature>
<feature type="region of interest" description="Disordered" evidence="1">
    <location>
        <begin position="156"/>
        <end position="191"/>
    </location>
</feature>
<dbReference type="InterPro" id="IPR045226">
    <property type="entry name" value="Dsc3"/>
</dbReference>
<dbReference type="Proteomes" id="UP001301958">
    <property type="component" value="Unassembled WGS sequence"/>
</dbReference>
<dbReference type="InterPro" id="IPR019413">
    <property type="entry name" value="Dsc3_ub-like_dom"/>
</dbReference>
<dbReference type="GO" id="GO:0005783">
    <property type="term" value="C:endoplasmic reticulum"/>
    <property type="evidence" value="ECO:0007669"/>
    <property type="project" value="TreeGrafter"/>
</dbReference>
<dbReference type="PANTHER" id="PTHR28049:SF1">
    <property type="entry name" value="DSC E3 UBIQUITIN LIGASE COMPLEX SUBUNIT 3"/>
    <property type="match status" value="1"/>
</dbReference>
<feature type="transmembrane region" description="Helical" evidence="2">
    <location>
        <begin position="297"/>
        <end position="315"/>
    </location>
</feature>
<keyword evidence="2" id="KW-0812">Transmembrane</keyword>
<feature type="transmembrane region" description="Helical" evidence="2">
    <location>
        <begin position="266"/>
        <end position="285"/>
    </location>
</feature>
<reference evidence="5" key="1">
    <citation type="journal article" date="2023" name="Mol. Phylogenet. Evol.">
        <title>Genome-scale phylogeny and comparative genomics of the fungal order Sordariales.</title>
        <authorList>
            <person name="Hensen N."/>
            <person name="Bonometti L."/>
            <person name="Westerberg I."/>
            <person name="Brannstrom I.O."/>
            <person name="Guillou S."/>
            <person name="Cros-Aarteil S."/>
            <person name="Calhoun S."/>
            <person name="Haridas S."/>
            <person name="Kuo A."/>
            <person name="Mondo S."/>
            <person name="Pangilinan J."/>
            <person name="Riley R."/>
            <person name="LaButti K."/>
            <person name="Andreopoulos B."/>
            <person name="Lipzen A."/>
            <person name="Chen C."/>
            <person name="Yan M."/>
            <person name="Daum C."/>
            <person name="Ng V."/>
            <person name="Clum A."/>
            <person name="Steindorff A."/>
            <person name="Ohm R.A."/>
            <person name="Martin F."/>
            <person name="Silar P."/>
            <person name="Natvig D.O."/>
            <person name="Lalanne C."/>
            <person name="Gautier V."/>
            <person name="Ament-Velasquez S.L."/>
            <person name="Kruys A."/>
            <person name="Hutchinson M.I."/>
            <person name="Powell A.J."/>
            <person name="Barry K."/>
            <person name="Miller A.N."/>
            <person name="Grigoriev I.V."/>
            <person name="Debuchy R."/>
            <person name="Gladieux P."/>
            <person name="Hiltunen Thoren M."/>
            <person name="Johannesson H."/>
        </authorList>
    </citation>
    <scope>NUCLEOTIDE SEQUENCE</scope>
    <source>
        <strain evidence="5">CBS 990.96</strain>
    </source>
</reference>
<dbReference type="GO" id="GO:0044695">
    <property type="term" value="C:Dsc E3 ubiquitin ligase complex"/>
    <property type="evidence" value="ECO:0007669"/>
    <property type="project" value="InterPro"/>
</dbReference>
<feature type="compositionally biased region" description="Low complexity" evidence="1">
    <location>
        <begin position="159"/>
        <end position="174"/>
    </location>
</feature>
<proteinExistence type="predicted"/>
<accession>A0AAN7BSX9</accession>
<dbReference type="PANTHER" id="PTHR28049">
    <property type="entry name" value="TRANSMEMBRANE PROTEIN YOR223W"/>
    <property type="match status" value="1"/>
</dbReference>
<sequence>MSESSSRSVRASRSFESRSSQEQRQPLLQSQSTPTTPQQPYRIIVKFYPQGSDIEIDIPSPQTTTAVALKHLIRTRLASDAQSPFTPKLRLIHGGRDIPDTSLLSTVLKPPPPSNSLDDPKGKTPLGHSHSRILLHCSIGAPLSSSELDEEKRLANTIPSQPSTKTTPPTRQQQHNARHNEPRGFDRLAPGMSREDIINLRRMFLNHHASRYTPDNMPSPDRMLDLEDAWLDDPSNPAFSPSDNNQTGGTENDVEADGWAGNIDNLVIGTSIGFIFPLAAFAWLLRENSIWSKRMQVFVTLGAILSVVIGMSMELTRSSPRAAD</sequence>
<feature type="region of interest" description="Disordered" evidence="1">
    <location>
        <begin position="1"/>
        <end position="41"/>
    </location>
</feature>
<evidence type="ECO:0000313" key="6">
    <source>
        <dbReference type="Proteomes" id="UP001301958"/>
    </source>
</evidence>
<feature type="domain" description="DSC E3 ubiquitin ligase complex subunit 3 ubiquitin-like" evidence="3">
    <location>
        <begin position="43"/>
        <end position="141"/>
    </location>
</feature>